<feature type="region of interest" description="Disordered" evidence="1">
    <location>
        <begin position="32"/>
        <end position="54"/>
    </location>
</feature>
<dbReference type="EMBL" id="GBRH01195358">
    <property type="protein sequence ID" value="JAE02538.1"/>
    <property type="molecule type" value="Transcribed_RNA"/>
</dbReference>
<proteinExistence type="predicted"/>
<name>A0A0A9F2M9_ARUDO</name>
<feature type="compositionally biased region" description="Basic residues" evidence="1">
    <location>
        <begin position="43"/>
        <end position="54"/>
    </location>
</feature>
<accession>A0A0A9F2M9</accession>
<dbReference type="AlphaFoldDB" id="A0A0A9F2M9"/>
<organism evidence="2">
    <name type="scientific">Arundo donax</name>
    <name type="common">Giant reed</name>
    <name type="synonym">Donax arundinaceus</name>
    <dbReference type="NCBI Taxonomy" id="35708"/>
    <lineage>
        <taxon>Eukaryota</taxon>
        <taxon>Viridiplantae</taxon>
        <taxon>Streptophyta</taxon>
        <taxon>Embryophyta</taxon>
        <taxon>Tracheophyta</taxon>
        <taxon>Spermatophyta</taxon>
        <taxon>Magnoliopsida</taxon>
        <taxon>Liliopsida</taxon>
        <taxon>Poales</taxon>
        <taxon>Poaceae</taxon>
        <taxon>PACMAD clade</taxon>
        <taxon>Arundinoideae</taxon>
        <taxon>Arundineae</taxon>
        <taxon>Arundo</taxon>
    </lineage>
</organism>
<reference evidence="2" key="2">
    <citation type="journal article" date="2015" name="Data Brief">
        <title>Shoot transcriptome of the giant reed, Arundo donax.</title>
        <authorList>
            <person name="Barrero R.A."/>
            <person name="Guerrero F.D."/>
            <person name="Moolhuijzen P."/>
            <person name="Goolsby J.A."/>
            <person name="Tidwell J."/>
            <person name="Bellgard S.E."/>
            <person name="Bellgard M.I."/>
        </authorList>
    </citation>
    <scope>NUCLEOTIDE SEQUENCE</scope>
    <source>
        <tissue evidence="2">Shoot tissue taken approximately 20 cm above the soil surface</tissue>
    </source>
</reference>
<reference evidence="2" key="1">
    <citation type="submission" date="2014-09" db="EMBL/GenBank/DDBJ databases">
        <authorList>
            <person name="Magalhaes I.L.F."/>
            <person name="Oliveira U."/>
            <person name="Santos F.R."/>
            <person name="Vidigal T.H.D.A."/>
            <person name="Brescovit A.D."/>
            <person name="Santos A.J."/>
        </authorList>
    </citation>
    <scope>NUCLEOTIDE SEQUENCE</scope>
    <source>
        <tissue evidence="2">Shoot tissue taken approximately 20 cm above the soil surface</tissue>
    </source>
</reference>
<protein>
    <submittedName>
        <fullName evidence="2">Uncharacterized protein</fullName>
    </submittedName>
</protein>
<evidence type="ECO:0000313" key="2">
    <source>
        <dbReference type="EMBL" id="JAE02538.1"/>
    </source>
</evidence>
<evidence type="ECO:0000256" key="1">
    <source>
        <dbReference type="SAM" id="MobiDB-lite"/>
    </source>
</evidence>
<sequence length="54" mass="6167">MKDPARQDTGRTRIPSCADTCFGRQCFNQKRRTSNPGCPASRKVTKRRRALTKL</sequence>